<reference evidence="2 3" key="1">
    <citation type="submission" date="2016-11" db="EMBL/GenBank/DDBJ databases">
        <authorList>
            <person name="Jaros S."/>
            <person name="Januszkiewicz K."/>
            <person name="Wedrychowicz H."/>
        </authorList>
    </citation>
    <scope>NUCLEOTIDE SEQUENCE [LARGE SCALE GENOMIC DNA]</scope>
    <source>
        <strain evidence="2 3">CGMCC 1.10681</strain>
    </source>
</reference>
<evidence type="ECO:0000313" key="2">
    <source>
        <dbReference type="EMBL" id="SHM54499.1"/>
    </source>
</evidence>
<keyword evidence="3" id="KW-1185">Reference proteome</keyword>
<dbReference type="InterPro" id="IPR048136">
    <property type="entry name" value="STM3941-like"/>
</dbReference>
<proteinExistence type="predicted"/>
<sequence>MDKSHEFCFYVSKFKLVFLIFIMSAMGVLDVFILEQAYNNGDTSAVFISAFIFLFTVFIIYLLIKKLLKNAPYLIIKNEGLIINANSKRPHFVKWEDIEGYKIREMNFYKYIDIILKNEEVYREKLVKRGTKFDKLFLKRKRDLFSIILSNVRRKDRKQLIRLLDERASITNSSSLAIALNEKHDSQVNVKYFLKSYAIAFLLTVVIYFIFFHPSNKDTYFIVSFCFYPFARIVYDVPIGFQLSFRMKRQSFVSHYFLQLQFFITVLILFLSVFLAPLEFCILYGKESSVCGKEKNLLMIPIQIIKKNINKLSNCLFNNPIWKISHNPVNT</sequence>
<feature type="transmembrane region" description="Helical" evidence="1">
    <location>
        <begin position="46"/>
        <end position="64"/>
    </location>
</feature>
<organism evidence="2 3">
    <name type="scientific">Gracilibacillus kekensis</name>
    <dbReference type="NCBI Taxonomy" id="1027249"/>
    <lineage>
        <taxon>Bacteria</taxon>
        <taxon>Bacillati</taxon>
        <taxon>Bacillota</taxon>
        <taxon>Bacilli</taxon>
        <taxon>Bacillales</taxon>
        <taxon>Bacillaceae</taxon>
        <taxon>Gracilibacillus</taxon>
    </lineage>
</organism>
<name>A0A1M7JN14_9BACI</name>
<feature type="transmembrane region" description="Helical" evidence="1">
    <location>
        <begin position="219"/>
        <end position="235"/>
    </location>
</feature>
<keyword evidence="1" id="KW-0812">Transmembrane</keyword>
<dbReference type="RefSeq" id="WP_073199201.1">
    <property type="nucleotide sequence ID" value="NZ_FRCZ01000001.1"/>
</dbReference>
<gene>
    <name evidence="2" type="ORF">SAMN05216179_0424</name>
</gene>
<dbReference type="AlphaFoldDB" id="A0A1M7JN14"/>
<feature type="transmembrane region" description="Helical" evidence="1">
    <location>
        <begin position="16"/>
        <end position="34"/>
    </location>
</feature>
<feature type="transmembrane region" description="Helical" evidence="1">
    <location>
        <begin position="192"/>
        <end position="213"/>
    </location>
</feature>
<keyword evidence="1" id="KW-1133">Transmembrane helix</keyword>
<dbReference type="Proteomes" id="UP000184184">
    <property type="component" value="Unassembled WGS sequence"/>
</dbReference>
<dbReference type="NCBIfam" id="NF041635">
    <property type="entry name" value="STM3941_fam"/>
    <property type="match status" value="1"/>
</dbReference>
<accession>A0A1M7JN14</accession>
<evidence type="ECO:0000256" key="1">
    <source>
        <dbReference type="SAM" id="Phobius"/>
    </source>
</evidence>
<evidence type="ECO:0000313" key="3">
    <source>
        <dbReference type="Proteomes" id="UP000184184"/>
    </source>
</evidence>
<feature type="transmembrane region" description="Helical" evidence="1">
    <location>
        <begin position="256"/>
        <end position="278"/>
    </location>
</feature>
<dbReference type="EMBL" id="FRCZ01000001">
    <property type="protein sequence ID" value="SHM54499.1"/>
    <property type="molecule type" value="Genomic_DNA"/>
</dbReference>
<protein>
    <submittedName>
        <fullName evidence="2">Uncharacterized protein</fullName>
    </submittedName>
</protein>
<keyword evidence="1" id="KW-0472">Membrane</keyword>